<dbReference type="AlphaFoldDB" id="L8BAP6"/>
<evidence type="ECO:0000313" key="2">
    <source>
        <dbReference type="EMBL" id="CCF78686.1"/>
    </source>
</evidence>
<reference evidence="2" key="2">
    <citation type="submission" date="2013-02" db="EMBL/GenBank/DDBJ databases">
        <title>EmbRS an orphan two-component system to save Rubrivivax gelatinosus from drowning.</title>
        <authorList>
            <person name="Steunou A."/>
            <person name="Liotenberg S."/>
            <person name="Soler M."/>
            <person name="Briandet R."/>
            <person name="Barbe V."/>
            <person name="Astier C."/>
            <person name="Ouchane S."/>
        </authorList>
    </citation>
    <scope>NUCLEOTIDE SEQUENCE</scope>
    <source>
        <strain evidence="2">S1</strain>
    </source>
</reference>
<dbReference type="InterPro" id="IPR000415">
    <property type="entry name" value="Nitroreductase-like"/>
</dbReference>
<dbReference type="Pfam" id="PF00881">
    <property type="entry name" value="Nitroreductase"/>
    <property type="match status" value="1"/>
</dbReference>
<feature type="domain" description="Nitroreductase" evidence="1">
    <location>
        <begin position="16"/>
        <end position="45"/>
    </location>
</feature>
<gene>
    <name evidence="2" type="ORF">RGS1_10391</name>
</gene>
<dbReference type="SUPFAM" id="SSF55469">
    <property type="entry name" value="FMN-dependent nitroreductase-like"/>
    <property type="match status" value="1"/>
</dbReference>
<proteinExistence type="predicted"/>
<dbReference type="InterPro" id="IPR029479">
    <property type="entry name" value="Nitroreductase"/>
</dbReference>
<sequence>MPDHNTVTSAAARAPIETVLEAARWAPSGDNTQPWRFERLGDEAALLHGHDTRAHCVYDLDGRPSQVAIGALIETAAIAASTIGRRLSAERRPGPDERPLYILKLEADAAVEPDPLAEVIELRSVQRRPFSRAPLDAARRQALEASVGPGHRVRWIDGGARTAMAWLLFRSARLRLTTPEAWRVHRDIIEWGAHFSEDRVPDRALGANPLVLPVMRFALADWKRVQFANRFLAGTWMPRIEMDLLPALGCAAHFVILAPAPALTVEANVAAGRAMQRFWLTATALGLQLQPEMTPLIFARYAREGRRFSQARGAFEAAIEVADGFERVAGADATAHAVFVGRVGLGAPARSRSLRRPLTALFAPPPDSRT</sequence>
<evidence type="ECO:0000259" key="1">
    <source>
        <dbReference type="Pfam" id="PF00881"/>
    </source>
</evidence>
<accession>L8BAP6</accession>
<name>L8BAP6_RUBGE</name>
<dbReference type="Gene3D" id="3.40.109.10">
    <property type="entry name" value="NADH Oxidase"/>
    <property type="match status" value="2"/>
</dbReference>
<protein>
    <submittedName>
        <fullName evidence="2">UBA/THIF-type NAD/FAD binding fold</fullName>
    </submittedName>
</protein>
<reference evidence="2" key="1">
    <citation type="submission" date="2012-02" db="EMBL/GenBank/DDBJ databases">
        <authorList>
            <person name="Genoscope - CEA"/>
        </authorList>
    </citation>
    <scope>NUCLEOTIDE SEQUENCE</scope>
    <source>
        <strain evidence="2">S1</strain>
    </source>
</reference>
<organism evidence="2">
    <name type="scientific">Rubrivivax gelatinosus S1</name>
    <dbReference type="NCBI Taxonomy" id="1138313"/>
    <lineage>
        <taxon>Bacteria</taxon>
        <taxon>Pseudomonadati</taxon>
        <taxon>Pseudomonadota</taxon>
        <taxon>Betaproteobacteria</taxon>
        <taxon>Burkholderiales</taxon>
        <taxon>Sphaerotilaceae</taxon>
        <taxon>Rubrivivax</taxon>
    </lineage>
</organism>
<dbReference type="GO" id="GO:0016491">
    <property type="term" value="F:oxidoreductase activity"/>
    <property type="evidence" value="ECO:0007669"/>
    <property type="project" value="InterPro"/>
</dbReference>
<dbReference type="EMBL" id="FO082879">
    <property type="protein sequence ID" value="CCF78686.1"/>
    <property type="molecule type" value="Genomic_DNA"/>
</dbReference>